<protein>
    <submittedName>
        <fullName evidence="1">Uncharacterized protein</fullName>
    </submittedName>
</protein>
<dbReference type="EMBL" id="GBRH01158566">
    <property type="protein sequence ID" value="JAE39330.1"/>
    <property type="molecule type" value="Transcribed_RNA"/>
</dbReference>
<proteinExistence type="predicted"/>
<organism evidence="1">
    <name type="scientific">Arundo donax</name>
    <name type="common">Giant reed</name>
    <name type="synonym">Donax arundinaceus</name>
    <dbReference type="NCBI Taxonomy" id="35708"/>
    <lineage>
        <taxon>Eukaryota</taxon>
        <taxon>Viridiplantae</taxon>
        <taxon>Streptophyta</taxon>
        <taxon>Embryophyta</taxon>
        <taxon>Tracheophyta</taxon>
        <taxon>Spermatophyta</taxon>
        <taxon>Magnoliopsida</taxon>
        <taxon>Liliopsida</taxon>
        <taxon>Poales</taxon>
        <taxon>Poaceae</taxon>
        <taxon>PACMAD clade</taxon>
        <taxon>Arundinoideae</taxon>
        <taxon>Arundineae</taxon>
        <taxon>Arundo</taxon>
    </lineage>
</organism>
<evidence type="ECO:0000313" key="1">
    <source>
        <dbReference type="EMBL" id="JAE39330.1"/>
    </source>
</evidence>
<sequence length="31" mass="3546">MGTVSCSLTALYFGKLRAVRHMLELYSWGVR</sequence>
<accession>A0A0A9HQB2</accession>
<name>A0A0A9HQB2_ARUDO</name>
<reference evidence="1" key="1">
    <citation type="submission" date="2014-09" db="EMBL/GenBank/DDBJ databases">
        <authorList>
            <person name="Magalhaes I.L.F."/>
            <person name="Oliveira U."/>
            <person name="Santos F.R."/>
            <person name="Vidigal T.H.D.A."/>
            <person name="Brescovit A.D."/>
            <person name="Santos A.J."/>
        </authorList>
    </citation>
    <scope>NUCLEOTIDE SEQUENCE</scope>
    <source>
        <tissue evidence="1">Shoot tissue taken approximately 20 cm above the soil surface</tissue>
    </source>
</reference>
<reference evidence="1" key="2">
    <citation type="journal article" date="2015" name="Data Brief">
        <title>Shoot transcriptome of the giant reed, Arundo donax.</title>
        <authorList>
            <person name="Barrero R.A."/>
            <person name="Guerrero F.D."/>
            <person name="Moolhuijzen P."/>
            <person name="Goolsby J.A."/>
            <person name="Tidwell J."/>
            <person name="Bellgard S.E."/>
            <person name="Bellgard M.I."/>
        </authorList>
    </citation>
    <scope>NUCLEOTIDE SEQUENCE</scope>
    <source>
        <tissue evidence="1">Shoot tissue taken approximately 20 cm above the soil surface</tissue>
    </source>
</reference>
<dbReference type="AlphaFoldDB" id="A0A0A9HQB2"/>